<reference evidence="2" key="1">
    <citation type="submission" date="2020-04" db="EMBL/GenBank/DDBJ databases">
        <authorList>
            <person name="Zhang T."/>
        </authorList>
    </citation>
    <scope>NUCLEOTIDE SEQUENCE</scope>
    <source>
        <strain evidence="2">HKST-UBA79</strain>
    </source>
</reference>
<keyword evidence="1" id="KW-0732">Signal</keyword>
<protein>
    <submittedName>
        <fullName evidence="2">Uncharacterized protein</fullName>
    </submittedName>
</protein>
<gene>
    <name evidence="2" type="ORF">KC980_02210</name>
</gene>
<feature type="signal peptide" evidence="1">
    <location>
        <begin position="1"/>
        <end position="27"/>
    </location>
</feature>
<organism evidence="2 3">
    <name type="scientific">candidate division WWE3 bacterium</name>
    <dbReference type="NCBI Taxonomy" id="2053526"/>
    <lineage>
        <taxon>Bacteria</taxon>
        <taxon>Katanobacteria</taxon>
    </lineage>
</organism>
<dbReference type="EMBL" id="JAGQNX010000062">
    <property type="protein sequence ID" value="MCA9308303.1"/>
    <property type="molecule type" value="Genomic_DNA"/>
</dbReference>
<dbReference type="AlphaFoldDB" id="A0A955EF55"/>
<proteinExistence type="predicted"/>
<feature type="chain" id="PRO_5036892021" evidence="1">
    <location>
        <begin position="28"/>
        <end position="63"/>
    </location>
</feature>
<evidence type="ECO:0000313" key="2">
    <source>
        <dbReference type="EMBL" id="MCA9308303.1"/>
    </source>
</evidence>
<sequence length="63" mass="7229">MKLINKLLLLMLSIWFLSVSLSSNVYAQEKSDVREQENSWVNSGVIEALQNIYEPIQLIQGFS</sequence>
<evidence type="ECO:0000256" key="1">
    <source>
        <dbReference type="SAM" id="SignalP"/>
    </source>
</evidence>
<comment type="caution">
    <text evidence="2">The sequence shown here is derived from an EMBL/GenBank/DDBJ whole genome shotgun (WGS) entry which is preliminary data.</text>
</comment>
<dbReference type="Proteomes" id="UP000740557">
    <property type="component" value="Unassembled WGS sequence"/>
</dbReference>
<reference evidence="2" key="2">
    <citation type="journal article" date="2021" name="Microbiome">
        <title>Successional dynamics and alternative stable states in a saline activated sludge microbial community over 9 years.</title>
        <authorList>
            <person name="Wang Y."/>
            <person name="Ye J."/>
            <person name="Ju F."/>
            <person name="Liu L."/>
            <person name="Boyd J.A."/>
            <person name="Deng Y."/>
            <person name="Parks D.H."/>
            <person name="Jiang X."/>
            <person name="Yin X."/>
            <person name="Woodcroft B.J."/>
            <person name="Tyson G.W."/>
            <person name="Hugenholtz P."/>
            <person name="Polz M.F."/>
            <person name="Zhang T."/>
        </authorList>
    </citation>
    <scope>NUCLEOTIDE SEQUENCE</scope>
    <source>
        <strain evidence="2">HKST-UBA79</strain>
    </source>
</reference>
<accession>A0A955EF55</accession>
<evidence type="ECO:0000313" key="3">
    <source>
        <dbReference type="Proteomes" id="UP000740557"/>
    </source>
</evidence>
<name>A0A955EF55_UNCKA</name>